<dbReference type="EMBL" id="CP016761">
    <property type="protein sequence ID" value="ANX13997.1"/>
    <property type="molecule type" value="Genomic_DNA"/>
</dbReference>
<dbReference type="Pfam" id="PF20862">
    <property type="entry name" value="DUF6843"/>
    <property type="match status" value="1"/>
</dbReference>
<sequence length="150" mass="17252">MLIVLMGYFSFNLVEYLKFKSKEYYLIPEGYVGEVTVLYNVEKAPKPQRIKDYKVIKVNEEGYALTSLSEPRGEIDNKYFYVDKKGKKTEIDYNCIHDSRSGGHDVHDYIEFKVTDFGCGEAFVLEGDITSPNIKPSLSVEEILIREGLE</sequence>
<dbReference type="Proteomes" id="UP000077412">
    <property type="component" value="Chromosome"/>
</dbReference>
<dbReference type="AlphaFoldDB" id="A0A1B1Z979"/>
<gene>
    <name evidence="2" type="ORF">ABE41_018450</name>
</gene>
<dbReference type="STRING" id="255247.ABE41_018450"/>
<evidence type="ECO:0000259" key="1">
    <source>
        <dbReference type="Pfam" id="PF20862"/>
    </source>
</evidence>
<name>A0A1B1Z979_9BACL</name>
<dbReference type="KEGG" id="far:ABE41_018450"/>
<protein>
    <recommendedName>
        <fullName evidence="1">DUF6843 domain-containing protein</fullName>
    </recommendedName>
</protein>
<proteinExistence type="predicted"/>
<dbReference type="OrthoDB" id="68404at2"/>
<evidence type="ECO:0000313" key="3">
    <source>
        <dbReference type="Proteomes" id="UP000077412"/>
    </source>
</evidence>
<dbReference type="InterPro" id="IPR049293">
    <property type="entry name" value="DUF6843"/>
</dbReference>
<organism evidence="2 3">
    <name type="scientific">Fictibacillus arsenicus</name>
    <dbReference type="NCBI Taxonomy" id="255247"/>
    <lineage>
        <taxon>Bacteria</taxon>
        <taxon>Bacillati</taxon>
        <taxon>Bacillota</taxon>
        <taxon>Bacilli</taxon>
        <taxon>Bacillales</taxon>
        <taxon>Fictibacillaceae</taxon>
        <taxon>Fictibacillus</taxon>
    </lineage>
</organism>
<reference evidence="2 3" key="1">
    <citation type="submission" date="2016-08" db="EMBL/GenBank/DDBJ databases">
        <title>Complete genome sequence of Fictibacillus arsenicus G25-54, a strain with toxicity to nematodes and a potential arsenic-resistance activity.</title>
        <authorList>
            <person name="Zheng Z."/>
        </authorList>
    </citation>
    <scope>NUCLEOTIDE SEQUENCE [LARGE SCALE GENOMIC DNA]</scope>
    <source>
        <strain evidence="2 3">G25-54</strain>
    </source>
</reference>
<evidence type="ECO:0000313" key="2">
    <source>
        <dbReference type="EMBL" id="ANX13997.1"/>
    </source>
</evidence>
<feature type="domain" description="DUF6843" evidence="1">
    <location>
        <begin position="20"/>
        <end position="123"/>
    </location>
</feature>
<accession>A0A1B1Z979</accession>
<keyword evidence="3" id="KW-1185">Reference proteome</keyword>